<dbReference type="STRING" id="293826.Amet_3643"/>
<dbReference type="HOGENOM" id="CLU_023775_1_0_9"/>
<dbReference type="SUPFAM" id="SSF55186">
    <property type="entry name" value="ThrRS/AlaRS common domain"/>
    <property type="match status" value="1"/>
</dbReference>
<feature type="domain" description="Phosphoribulokinase/uridine kinase" evidence="1">
    <location>
        <begin position="311"/>
        <end position="509"/>
    </location>
</feature>
<dbReference type="InterPro" id="IPR006083">
    <property type="entry name" value="PRK/URK"/>
</dbReference>
<dbReference type="GO" id="GO:0005524">
    <property type="term" value="F:ATP binding"/>
    <property type="evidence" value="ECO:0007669"/>
    <property type="project" value="InterPro"/>
</dbReference>
<dbReference type="GO" id="GO:0016301">
    <property type="term" value="F:kinase activity"/>
    <property type="evidence" value="ECO:0007669"/>
    <property type="project" value="UniProtKB-KW"/>
</dbReference>
<keyword evidence="3" id="KW-1185">Reference proteome</keyword>
<dbReference type="CDD" id="cd02028">
    <property type="entry name" value="UMPK_like"/>
    <property type="match status" value="1"/>
</dbReference>
<dbReference type="eggNOG" id="COG0441">
    <property type="taxonomic scope" value="Bacteria"/>
</dbReference>
<name>A6TU97_ALKMQ</name>
<keyword evidence="2" id="KW-0808">Transferase</keyword>
<evidence type="ECO:0000313" key="3">
    <source>
        <dbReference type="Proteomes" id="UP000001572"/>
    </source>
</evidence>
<dbReference type="Gene3D" id="3.40.50.300">
    <property type="entry name" value="P-loop containing nucleotide triphosphate hydrolases"/>
    <property type="match status" value="1"/>
</dbReference>
<dbReference type="Proteomes" id="UP000001572">
    <property type="component" value="Chromosome"/>
</dbReference>
<dbReference type="KEGG" id="amt:Amet_3643"/>
<proteinExistence type="predicted"/>
<dbReference type="AlphaFoldDB" id="A6TU97"/>
<keyword evidence="2" id="KW-0418">Kinase</keyword>
<dbReference type="eggNOG" id="COG0572">
    <property type="taxonomic scope" value="Bacteria"/>
</dbReference>
<organism evidence="2 3">
    <name type="scientific">Alkaliphilus metalliredigens (strain QYMF)</name>
    <dbReference type="NCBI Taxonomy" id="293826"/>
    <lineage>
        <taxon>Bacteria</taxon>
        <taxon>Bacillati</taxon>
        <taxon>Bacillota</taxon>
        <taxon>Clostridia</taxon>
        <taxon>Peptostreptococcales</taxon>
        <taxon>Natronincolaceae</taxon>
        <taxon>Alkaliphilus</taxon>
    </lineage>
</organism>
<dbReference type="SUPFAM" id="SSF52540">
    <property type="entry name" value="P-loop containing nucleoside triphosphate hydrolases"/>
    <property type="match status" value="1"/>
</dbReference>
<dbReference type="InterPro" id="IPR018163">
    <property type="entry name" value="Thr/Ala-tRNA-synth_IIc_edit"/>
</dbReference>
<dbReference type="InterPro" id="IPR027417">
    <property type="entry name" value="P-loop_NTPase"/>
</dbReference>
<evidence type="ECO:0000313" key="2">
    <source>
        <dbReference type="EMBL" id="ABR49765.1"/>
    </source>
</evidence>
<gene>
    <name evidence="2" type="ordered locus">Amet_3643</name>
</gene>
<dbReference type="Gene3D" id="3.30.980.10">
    <property type="entry name" value="Threonyl-trna Synthetase, Chain A, domain 2"/>
    <property type="match status" value="1"/>
</dbReference>
<sequence length="574" mass="66643">MSTNTIHIKRTLGGLKMINEKTGSHVALMINGKGPFDYESGITLEELSKEFQEEMDYLIVTATVDNQLKELNYQLYEDSDIQFIDVCHSIGSRVYQRSLSFVFIRVCMELFSGCKVSVEHSLSKGLYCELHYKRPLVEEDVKRIKNRMDDIIAEDVRFEKSRIPIDEAKDIFREYGQMGKVKLLKYREKPYINMYQCGWLKNYFYGYMVPTTGYLKAFELKYYAPGVIIQYPRIAALGQIPVFEEQPKLFKIFRESEKWGKILDVDHVASLNDLIVEREEGEFIRIAEALHEKKIAEIADQITENIDRKRVILIAGPTSSGKTTFSKRLAIQLKVNGLKPIPISLDDYFVNREDTPLGEDGEYDFESLHSIDLELFNEHLELLIKGEEVEIPTFNFHIGKREYKGHKVKIGKDQPIVLEGIHGLNDELTKAIPRENKFKVYISALTQINVDEHNRIPTTDTRMIRRMVRDNQFRSIDVEKTLALWPSVRRGEEKNIFPFQEDADAMFNSAMFYELGVLKKYVEPLLRQVDNNSPYHPEAKRLLKFLSYFVALDKEDDIPKTSILREFIGGSSFK</sequence>
<dbReference type="Pfam" id="PF00485">
    <property type="entry name" value="PRK"/>
    <property type="match status" value="1"/>
</dbReference>
<dbReference type="EMBL" id="CP000724">
    <property type="protein sequence ID" value="ABR49765.1"/>
    <property type="molecule type" value="Genomic_DNA"/>
</dbReference>
<protein>
    <submittedName>
        <fullName evidence="2">Phosphoribulokinase/uridine kinase</fullName>
    </submittedName>
</protein>
<reference evidence="3" key="1">
    <citation type="journal article" date="2016" name="Genome Announc.">
        <title>Complete genome sequence of Alkaliphilus metalliredigens strain QYMF, an alkaliphilic and metal-reducing bacterium isolated from borax-contaminated leachate ponds.</title>
        <authorList>
            <person name="Hwang C."/>
            <person name="Copeland A."/>
            <person name="Lucas S."/>
            <person name="Lapidus A."/>
            <person name="Barry K."/>
            <person name="Detter J.C."/>
            <person name="Glavina Del Rio T."/>
            <person name="Hammon N."/>
            <person name="Israni S."/>
            <person name="Dalin E."/>
            <person name="Tice H."/>
            <person name="Pitluck S."/>
            <person name="Chertkov O."/>
            <person name="Brettin T."/>
            <person name="Bruce D."/>
            <person name="Han C."/>
            <person name="Schmutz J."/>
            <person name="Larimer F."/>
            <person name="Land M.L."/>
            <person name="Hauser L."/>
            <person name="Kyrpides N."/>
            <person name="Mikhailova N."/>
            <person name="Ye Q."/>
            <person name="Zhou J."/>
            <person name="Richardson P."/>
            <person name="Fields M.W."/>
        </authorList>
    </citation>
    <scope>NUCLEOTIDE SEQUENCE [LARGE SCALE GENOMIC DNA]</scope>
    <source>
        <strain evidence="3">QYMF</strain>
    </source>
</reference>
<accession>A6TU97</accession>
<evidence type="ECO:0000259" key="1">
    <source>
        <dbReference type="Pfam" id="PF00485"/>
    </source>
</evidence>
<dbReference type="PANTHER" id="PTHR10285">
    <property type="entry name" value="URIDINE KINASE"/>
    <property type="match status" value="1"/>
</dbReference>